<dbReference type="AlphaFoldDB" id="A0AAW5EFG7"/>
<keyword evidence="3" id="KW-0597">Phosphoprotein</keyword>
<dbReference type="GO" id="GO:0009252">
    <property type="term" value="P:peptidoglycan biosynthetic process"/>
    <property type="evidence" value="ECO:0007669"/>
    <property type="project" value="TreeGrafter"/>
</dbReference>
<comment type="cofactor">
    <cofactor evidence="1">
        <name>Mg(2+)</name>
        <dbReference type="ChEBI" id="CHEBI:18420"/>
    </cofactor>
</comment>
<dbReference type="SUPFAM" id="SSF53738">
    <property type="entry name" value="Phosphoglucomutase, first 3 domains"/>
    <property type="match status" value="2"/>
</dbReference>
<dbReference type="PANTHER" id="PTHR42946">
    <property type="entry name" value="PHOSPHOHEXOSE MUTASE"/>
    <property type="match status" value="1"/>
</dbReference>
<name>A0AAW5EFG7_CAMJU</name>
<dbReference type="Pfam" id="PF02878">
    <property type="entry name" value="PGM_PMM_I"/>
    <property type="match status" value="1"/>
</dbReference>
<evidence type="ECO:0000259" key="4">
    <source>
        <dbReference type="Pfam" id="PF02878"/>
    </source>
</evidence>
<dbReference type="PANTHER" id="PTHR42946:SF1">
    <property type="entry name" value="PHOSPHOGLUCOMUTASE (ALPHA-D-GLUCOSE-1,6-BISPHOSPHATE-DEPENDENT)"/>
    <property type="match status" value="1"/>
</dbReference>
<organism evidence="6 7">
    <name type="scientific">Campylobacter jejuni</name>
    <dbReference type="NCBI Taxonomy" id="197"/>
    <lineage>
        <taxon>Bacteria</taxon>
        <taxon>Pseudomonadati</taxon>
        <taxon>Campylobacterota</taxon>
        <taxon>Epsilonproteobacteria</taxon>
        <taxon>Campylobacterales</taxon>
        <taxon>Campylobacteraceae</taxon>
        <taxon>Campylobacter</taxon>
    </lineage>
</organism>
<dbReference type="InterPro" id="IPR005844">
    <property type="entry name" value="A-D-PHexomutase_a/b/a-I"/>
</dbReference>
<feature type="domain" description="Alpha-D-phosphohexomutase alpha/beta/alpha" evidence="4">
    <location>
        <begin position="1"/>
        <end position="32"/>
    </location>
</feature>
<dbReference type="GO" id="GO:0008966">
    <property type="term" value="F:phosphoglucosamine mutase activity"/>
    <property type="evidence" value="ECO:0007669"/>
    <property type="project" value="UniProtKB-EC"/>
</dbReference>
<evidence type="ECO:0000256" key="3">
    <source>
        <dbReference type="ARBA" id="ARBA00022553"/>
    </source>
</evidence>
<evidence type="ECO:0000313" key="6">
    <source>
        <dbReference type="EMBL" id="MCH3852503.1"/>
    </source>
</evidence>
<evidence type="ECO:0000256" key="1">
    <source>
        <dbReference type="ARBA" id="ARBA00001946"/>
    </source>
</evidence>
<feature type="non-terminal residue" evidence="6">
    <location>
        <position position="115"/>
    </location>
</feature>
<keyword evidence="6" id="KW-0413">Isomerase</keyword>
<dbReference type="Gene3D" id="3.40.120.10">
    <property type="entry name" value="Alpha-D-Glucose-1,6-Bisphosphate, subunit A, domain 3"/>
    <property type="match status" value="2"/>
</dbReference>
<protein>
    <submittedName>
        <fullName evidence="6">Phosphoglucosamine mutase</fullName>
        <ecNumber evidence="6">5.4.2.10</ecNumber>
    </submittedName>
</protein>
<dbReference type="EC" id="5.4.2.10" evidence="6"/>
<accession>A0AAW5EFG7</accession>
<dbReference type="Proteomes" id="UP001199644">
    <property type="component" value="Unassembled WGS sequence"/>
</dbReference>
<feature type="non-terminal residue" evidence="6">
    <location>
        <position position="1"/>
    </location>
</feature>
<dbReference type="Pfam" id="PF02879">
    <property type="entry name" value="PGM_PMM_II"/>
    <property type="match status" value="1"/>
</dbReference>
<evidence type="ECO:0000256" key="2">
    <source>
        <dbReference type="ARBA" id="ARBA00010231"/>
    </source>
</evidence>
<dbReference type="GO" id="GO:0006048">
    <property type="term" value="P:UDP-N-acetylglucosamine biosynthetic process"/>
    <property type="evidence" value="ECO:0007669"/>
    <property type="project" value="TreeGrafter"/>
</dbReference>
<dbReference type="InterPro" id="IPR005845">
    <property type="entry name" value="A-D-PHexomutase_a/b/a-II"/>
</dbReference>
<evidence type="ECO:0000259" key="5">
    <source>
        <dbReference type="Pfam" id="PF02879"/>
    </source>
</evidence>
<gene>
    <name evidence="6" type="primary">glmM</name>
    <name evidence="6" type="ORF">LZC39_10400</name>
</gene>
<feature type="domain" description="Alpha-D-phosphohexomutase alpha/beta/alpha" evidence="5">
    <location>
        <begin position="58"/>
        <end position="111"/>
    </location>
</feature>
<dbReference type="InterPro" id="IPR050060">
    <property type="entry name" value="Phosphoglucosamine_mutase"/>
</dbReference>
<comment type="caution">
    <text evidence="6">The sequence shown here is derived from an EMBL/GenBank/DDBJ whole genome shotgun (WGS) entry which is preliminary data.</text>
</comment>
<dbReference type="GO" id="GO:0005829">
    <property type="term" value="C:cytosol"/>
    <property type="evidence" value="ECO:0007669"/>
    <property type="project" value="TreeGrafter"/>
</dbReference>
<proteinExistence type="inferred from homology"/>
<evidence type="ECO:0000313" key="7">
    <source>
        <dbReference type="Proteomes" id="UP001199644"/>
    </source>
</evidence>
<reference evidence="6" key="1">
    <citation type="submission" date="2021-12" db="EMBL/GenBank/DDBJ databases">
        <title>Prevalence of phenicol resistance gene fexA in Campylobacter isolated from poultry supply chain.</title>
        <authorList>
            <person name="Tang B."/>
            <person name="Zheng X."/>
            <person name="Lin J."/>
            <person name="Lin R."/>
            <person name="Yang H."/>
            <person name="Shen Z."/>
            <person name="Xia F."/>
        </authorList>
    </citation>
    <scope>NUCLEOTIDE SEQUENCE</scope>
    <source>
        <strain evidence="6">CJHN2011004</strain>
    </source>
</reference>
<dbReference type="GO" id="GO:0005975">
    <property type="term" value="P:carbohydrate metabolic process"/>
    <property type="evidence" value="ECO:0007669"/>
    <property type="project" value="InterPro"/>
</dbReference>
<dbReference type="EMBL" id="JAJUOL010000148">
    <property type="protein sequence ID" value="MCH3852503.1"/>
    <property type="molecule type" value="Genomic_DNA"/>
</dbReference>
<dbReference type="GO" id="GO:0004615">
    <property type="term" value="F:phosphomannomutase activity"/>
    <property type="evidence" value="ECO:0007669"/>
    <property type="project" value="TreeGrafter"/>
</dbReference>
<comment type="similarity">
    <text evidence="2">Belongs to the phosphohexose mutase family.</text>
</comment>
<sequence length="115" mass="12962">NPYYDNGIKFFDAHGNKLSEDIEKKIEEIYYDDKLIQSSKVDMEKIGQAKRIDDVIGRYIVSIKNSFPKDLTLKSLRVVLDVAHGAAYKVAPTVFKELGAEVIVMSDKPNGLNIN</sequence>
<dbReference type="InterPro" id="IPR016055">
    <property type="entry name" value="A-D-PHexomutase_a/b/a-I/II/III"/>
</dbReference>